<protein>
    <submittedName>
        <fullName evidence="7">UPF0496 protein</fullName>
    </submittedName>
</protein>
<dbReference type="GO" id="GO:0016020">
    <property type="term" value="C:membrane"/>
    <property type="evidence" value="ECO:0007669"/>
    <property type="project" value="UniProtKB-SubCell"/>
</dbReference>
<evidence type="ECO:0000313" key="8">
    <source>
        <dbReference type="Proteomes" id="UP001163823"/>
    </source>
</evidence>
<evidence type="ECO:0000313" key="7">
    <source>
        <dbReference type="EMBL" id="KAJ7976309.1"/>
    </source>
</evidence>
<keyword evidence="8" id="KW-1185">Reference proteome</keyword>
<comment type="subcellular location">
    <subcellularLocation>
        <location evidence="1">Membrane</location>
    </subcellularLocation>
</comment>
<keyword evidence="4 6" id="KW-1133">Transmembrane helix</keyword>
<keyword evidence="3 6" id="KW-0812">Transmembrane</keyword>
<dbReference type="PANTHER" id="PTHR31113:SF5">
    <property type="entry name" value="OS04G0405700 PROTEIN"/>
    <property type="match status" value="1"/>
</dbReference>
<evidence type="ECO:0000256" key="6">
    <source>
        <dbReference type="SAM" id="Phobius"/>
    </source>
</evidence>
<dbReference type="Pfam" id="PF05055">
    <property type="entry name" value="DUF677"/>
    <property type="match status" value="1"/>
</dbReference>
<evidence type="ECO:0000256" key="5">
    <source>
        <dbReference type="ARBA" id="ARBA00023136"/>
    </source>
</evidence>
<dbReference type="PANTHER" id="PTHR31113">
    <property type="entry name" value="UPF0496 PROTEIN 3-RELATED"/>
    <property type="match status" value="1"/>
</dbReference>
<reference evidence="7" key="1">
    <citation type="journal article" date="2023" name="Science">
        <title>Elucidation of the pathway for biosynthesis of saponin adjuvants from the soapbark tree.</title>
        <authorList>
            <person name="Reed J."/>
            <person name="Orme A."/>
            <person name="El-Demerdash A."/>
            <person name="Owen C."/>
            <person name="Martin L.B.B."/>
            <person name="Misra R.C."/>
            <person name="Kikuchi S."/>
            <person name="Rejzek M."/>
            <person name="Martin A.C."/>
            <person name="Harkess A."/>
            <person name="Leebens-Mack J."/>
            <person name="Louveau T."/>
            <person name="Stephenson M.J."/>
            <person name="Osbourn A."/>
        </authorList>
    </citation>
    <scope>NUCLEOTIDE SEQUENCE</scope>
    <source>
        <strain evidence="7">S10</strain>
    </source>
</reference>
<keyword evidence="5 6" id="KW-0472">Membrane</keyword>
<evidence type="ECO:0000256" key="1">
    <source>
        <dbReference type="ARBA" id="ARBA00004370"/>
    </source>
</evidence>
<dbReference type="Proteomes" id="UP001163823">
    <property type="component" value="Chromosome 3"/>
</dbReference>
<dbReference type="KEGG" id="qsa:O6P43_006107"/>
<evidence type="ECO:0000256" key="3">
    <source>
        <dbReference type="ARBA" id="ARBA00022692"/>
    </source>
</evidence>
<comment type="similarity">
    <text evidence="2">Belongs to the UPF0496 family.</text>
</comment>
<organism evidence="7 8">
    <name type="scientific">Quillaja saponaria</name>
    <name type="common">Soap bark tree</name>
    <dbReference type="NCBI Taxonomy" id="32244"/>
    <lineage>
        <taxon>Eukaryota</taxon>
        <taxon>Viridiplantae</taxon>
        <taxon>Streptophyta</taxon>
        <taxon>Embryophyta</taxon>
        <taxon>Tracheophyta</taxon>
        <taxon>Spermatophyta</taxon>
        <taxon>Magnoliopsida</taxon>
        <taxon>eudicotyledons</taxon>
        <taxon>Gunneridae</taxon>
        <taxon>Pentapetalae</taxon>
        <taxon>rosids</taxon>
        <taxon>fabids</taxon>
        <taxon>Fabales</taxon>
        <taxon>Quillajaceae</taxon>
        <taxon>Quillaja</taxon>
    </lineage>
</organism>
<dbReference type="AlphaFoldDB" id="A0AAD7Q7J0"/>
<name>A0AAD7Q7J0_QUISA</name>
<feature type="transmembrane region" description="Helical" evidence="6">
    <location>
        <begin position="227"/>
        <end position="247"/>
    </location>
</feature>
<dbReference type="EMBL" id="JARAOO010000003">
    <property type="protein sequence ID" value="KAJ7976309.1"/>
    <property type="molecule type" value="Genomic_DNA"/>
</dbReference>
<proteinExistence type="inferred from homology"/>
<comment type="caution">
    <text evidence="7">The sequence shown here is derived from an EMBL/GenBank/DDBJ whole genome shotgun (WGS) entry which is preliminary data.</text>
</comment>
<gene>
    <name evidence="7" type="ORF">O6P43_006107</name>
</gene>
<evidence type="ECO:0000256" key="2">
    <source>
        <dbReference type="ARBA" id="ARBA00009074"/>
    </source>
</evidence>
<sequence>MPPSHFMRVNSLCLKKKKRECCNACPSNRIRPQLPPQQPISILIRFLFPKTDSYNEIRSRIQIFNPDSNNHTVQDHDQDQDQVLHVDDDAEDSNWQPLSQMLHPDRECVEEALRHAKPNNLTRLVSIYFDHSETTSHLCLQLYQSVNRARAMYAPLYDLLDLLPVETNSISQSQCDRAFEGFLQFDRHDNPFPPADSHNFNDMRRCFSQLKQQLDHRLHKSRSRIRFLRRATNGYALCLIGTTVGVVVTAAAITTHALVALVACPFCPAYLPRPKATKKKELARLAQLDAAAKGTFVLNNDLDTIDRLVARLNTVVEGDKLLIRLGLERGRDKHPIQEVIKQLRRNQENFLHQLNDLEEHICLFFNTVNRARSLLLQEICLHQTCNS</sequence>
<dbReference type="InterPro" id="IPR007749">
    <property type="entry name" value="DUF677"/>
</dbReference>
<evidence type="ECO:0000256" key="4">
    <source>
        <dbReference type="ARBA" id="ARBA00022989"/>
    </source>
</evidence>
<accession>A0AAD7Q7J0</accession>